<name>A0A8J4BET6_9CHLO</name>
<keyword evidence="2" id="KW-1185">Reference proteome</keyword>
<dbReference type="AlphaFoldDB" id="A0A8J4BET6"/>
<dbReference type="EMBL" id="BNCO01000036">
    <property type="protein sequence ID" value="GIL59819.1"/>
    <property type="molecule type" value="Genomic_DNA"/>
</dbReference>
<reference evidence="1" key="1">
    <citation type="journal article" date="2021" name="Proc. Natl. Acad. Sci. U.S.A.">
        <title>Three genomes in the algal genus Volvox reveal the fate of a haploid sex-determining region after a transition to homothallism.</title>
        <authorList>
            <person name="Yamamoto K."/>
            <person name="Hamaji T."/>
            <person name="Kawai-Toyooka H."/>
            <person name="Matsuzaki R."/>
            <person name="Takahashi F."/>
            <person name="Nishimura Y."/>
            <person name="Kawachi M."/>
            <person name="Noguchi H."/>
            <person name="Minakuchi Y."/>
            <person name="Umen J.G."/>
            <person name="Toyoda A."/>
            <person name="Nozaki H."/>
        </authorList>
    </citation>
    <scope>NUCLEOTIDE SEQUENCE</scope>
    <source>
        <strain evidence="1">NIES-3780</strain>
    </source>
</reference>
<proteinExistence type="predicted"/>
<evidence type="ECO:0000313" key="2">
    <source>
        <dbReference type="Proteomes" id="UP000747399"/>
    </source>
</evidence>
<sequence length="250" mass="26009">MYGIQRSRMIAQQSPRRLMSKMYTTTSAAAMPAALLLAVAMLVSMSSMGAEGAVSVHASAGGNVTSYSLKIDVTPSGGGWGGAGVLASSGGSGSADSDSSSTLSLAALVAANVPSDLASAADFTEEDAKLLTQMTDAEKEFAKLDSEPQAESTFVATSNRCFDVDLWVFRLVGCIDLSARAVSLKAYVKIPLIGSKLMGSCTVSLSSASGPGCVLGYPRFAAIRLFFRGRSFILEATFMGRSRSFTVFTL</sequence>
<comment type="caution">
    <text evidence="1">The sequence shown here is derived from an EMBL/GenBank/DDBJ whole genome shotgun (WGS) entry which is preliminary data.</text>
</comment>
<accession>A0A8J4BET6</accession>
<gene>
    <name evidence="1" type="ORF">Vafri_14541</name>
</gene>
<dbReference type="Proteomes" id="UP000747399">
    <property type="component" value="Unassembled WGS sequence"/>
</dbReference>
<organism evidence="1 2">
    <name type="scientific">Volvox africanus</name>
    <dbReference type="NCBI Taxonomy" id="51714"/>
    <lineage>
        <taxon>Eukaryota</taxon>
        <taxon>Viridiplantae</taxon>
        <taxon>Chlorophyta</taxon>
        <taxon>core chlorophytes</taxon>
        <taxon>Chlorophyceae</taxon>
        <taxon>CS clade</taxon>
        <taxon>Chlamydomonadales</taxon>
        <taxon>Volvocaceae</taxon>
        <taxon>Volvox</taxon>
    </lineage>
</organism>
<protein>
    <submittedName>
        <fullName evidence="1">Uncharacterized protein</fullName>
    </submittedName>
</protein>
<evidence type="ECO:0000313" key="1">
    <source>
        <dbReference type="EMBL" id="GIL59819.1"/>
    </source>
</evidence>